<gene>
    <name evidence="1" type="ORF">NM208_g627</name>
</gene>
<evidence type="ECO:0000313" key="1">
    <source>
        <dbReference type="EMBL" id="KAJ3549165.1"/>
    </source>
</evidence>
<sequence length="92" mass="10427">MDAASVEINDAVFCAQHLQEVCEECEADFREENDAFYGFDSCDRDPISVPETSQNADGVYQCTKHESATDRYPTHSVQPMLFVEEDDYEGYA</sequence>
<proteinExistence type="predicted"/>
<organism evidence="1 2">
    <name type="scientific">Fusarium decemcellulare</name>
    <dbReference type="NCBI Taxonomy" id="57161"/>
    <lineage>
        <taxon>Eukaryota</taxon>
        <taxon>Fungi</taxon>
        <taxon>Dikarya</taxon>
        <taxon>Ascomycota</taxon>
        <taxon>Pezizomycotina</taxon>
        <taxon>Sordariomycetes</taxon>
        <taxon>Hypocreomycetidae</taxon>
        <taxon>Hypocreales</taxon>
        <taxon>Nectriaceae</taxon>
        <taxon>Fusarium</taxon>
        <taxon>Fusarium decemcellulare species complex</taxon>
    </lineage>
</organism>
<comment type="caution">
    <text evidence="1">The sequence shown here is derived from an EMBL/GenBank/DDBJ whole genome shotgun (WGS) entry which is preliminary data.</text>
</comment>
<name>A0ACC1SYN2_9HYPO</name>
<dbReference type="EMBL" id="JANRMS010000029">
    <property type="protein sequence ID" value="KAJ3549165.1"/>
    <property type="molecule type" value="Genomic_DNA"/>
</dbReference>
<dbReference type="Proteomes" id="UP001148629">
    <property type="component" value="Unassembled WGS sequence"/>
</dbReference>
<protein>
    <submittedName>
        <fullName evidence="1">Uncharacterized protein</fullName>
    </submittedName>
</protein>
<reference evidence="1" key="1">
    <citation type="submission" date="2022-08" db="EMBL/GenBank/DDBJ databases">
        <title>Genome Sequence of Fusarium decemcellulare.</title>
        <authorList>
            <person name="Buettner E."/>
        </authorList>
    </citation>
    <scope>NUCLEOTIDE SEQUENCE</scope>
    <source>
        <strain evidence="1">Babe19</strain>
    </source>
</reference>
<evidence type="ECO:0000313" key="2">
    <source>
        <dbReference type="Proteomes" id="UP001148629"/>
    </source>
</evidence>
<keyword evidence="2" id="KW-1185">Reference proteome</keyword>
<accession>A0ACC1SYN2</accession>